<comment type="caution">
    <text evidence="1">The sequence shown here is derived from an EMBL/GenBank/DDBJ whole genome shotgun (WGS) entry which is preliminary data.</text>
</comment>
<sequence length="247" mass="27341">MSGALGSTLEDLEFPFYRSVVVEAVMARGGWTMLAPLVLHLVWLLKPFVCGVECVSLLGVGAWCLVSNPSRVSAQGRRWWRSIGAYTRLLADRVVRVSAWSCMCVVRRLHLPLSSMAELVVPLITLFSHQQGVVQKRNETVLGSLVLGSRVGWGQCLSHLGLRRRGTKDPKFGLLSSQPDLFGGSELPDLRGSVIPLLLSLRFALHVESRYKFLGDYQDLATPAMSRGVRHPRKQGKFHLLVVNING</sequence>
<evidence type="ECO:0000313" key="2">
    <source>
        <dbReference type="Proteomes" id="UP000266723"/>
    </source>
</evidence>
<evidence type="ECO:0000313" key="1">
    <source>
        <dbReference type="EMBL" id="KAF3596325.1"/>
    </source>
</evidence>
<gene>
    <name evidence="1" type="ORF">DY000_02020596</name>
</gene>
<reference evidence="1 2" key="1">
    <citation type="journal article" date="2020" name="BMC Genomics">
        <title>Intraspecific diversification of the crop wild relative Brassica cretica Lam. using demographic model selection.</title>
        <authorList>
            <person name="Kioukis A."/>
            <person name="Michalopoulou V.A."/>
            <person name="Briers L."/>
            <person name="Pirintsos S."/>
            <person name="Studholme D.J."/>
            <person name="Pavlidis P."/>
            <person name="Sarris P.F."/>
        </authorList>
    </citation>
    <scope>NUCLEOTIDE SEQUENCE [LARGE SCALE GENOMIC DNA]</scope>
    <source>
        <strain evidence="2">cv. PFS-1207/04</strain>
    </source>
</reference>
<protein>
    <submittedName>
        <fullName evidence="1">Uncharacterized protein</fullName>
    </submittedName>
</protein>
<organism evidence="1 2">
    <name type="scientific">Brassica cretica</name>
    <name type="common">Mustard</name>
    <dbReference type="NCBI Taxonomy" id="69181"/>
    <lineage>
        <taxon>Eukaryota</taxon>
        <taxon>Viridiplantae</taxon>
        <taxon>Streptophyta</taxon>
        <taxon>Embryophyta</taxon>
        <taxon>Tracheophyta</taxon>
        <taxon>Spermatophyta</taxon>
        <taxon>Magnoliopsida</taxon>
        <taxon>eudicotyledons</taxon>
        <taxon>Gunneridae</taxon>
        <taxon>Pentapetalae</taxon>
        <taxon>rosids</taxon>
        <taxon>malvids</taxon>
        <taxon>Brassicales</taxon>
        <taxon>Brassicaceae</taxon>
        <taxon>Brassiceae</taxon>
        <taxon>Brassica</taxon>
    </lineage>
</organism>
<dbReference type="EMBL" id="QGKV02000299">
    <property type="protein sequence ID" value="KAF3596325.1"/>
    <property type="molecule type" value="Genomic_DNA"/>
</dbReference>
<dbReference type="Proteomes" id="UP000266723">
    <property type="component" value="Unassembled WGS sequence"/>
</dbReference>
<accession>A0ABQ7EIG1</accession>
<proteinExistence type="predicted"/>
<name>A0ABQ7EIG1_BRACR</name>
<keyword evidence="2" id="KW-1185">Reference proteome</keyword>